<reference evidence="7" key="1">
    <citation type="submission" date="2021-06" db="EMBL/GenBank/DDBJ databases">
        <authorList>
            <person name="Kallberg Y."/>
            <person name="Tangrot J."/>
            <person name="Rosling A."/>
        </authorList>
    </citation>
    <scope>NUCLEOTIDE SEQUENCE</scope>
    <source>
        <strain evidence="7">MT106</strain>
    </source>
</reference>
<organism evidence="7 8">
    <name type="scientific">Ambispora gerdemannii</name>
    <dbReference type="NCBI Taxonomy" id="144530"/>
    <lineage>
        <taxon>Eukaryota</taxon>
        <taxon>Fungi</taxon>
        <taxon>Fungi incertae sedis</taxon>
        <taxon>Mucoromycota</taxon>
        <taxon>Glomeromycotina</taxon>
        <taxon>Glomeromycetes</taxon>
        <taxon>Archaeosporales</taxon>
        <taxon>Ambisporaceae</taxon>
        <taxon>Ambispora</taxon>
    </lineage>
</organism>
<evidence type="ECO:0000313" key="8">
    <source>
        <dbReference type="Proteomes" id="UP000789831"/>
    </source>
</evidence>
<evidence type="ECO:0000256" key="3">
    <source>
        <dbReference type="ARBA" id="ARBA00023015"/>
    </source>
</evidence>
<comment type="caution">
    <text evidence="7">The sequence shown here is derived from an EMBL/GenBank/DDBJ whole genome shotgun (WGS) entry which is preliminary data.</text>
</comment>
<keyword evidence="8" id="KW-1185">Reference proteome</keyword>
<name>A0A9N9HPW7_9GLOM</name>
<keyword evidence="4" id="KW-0238">DNA-binding</keyword>
<dbReference type="AlphaFoldDB" id="A0A9N9HPW7"/>
<dbReference type="GO" id="GO:0046872">
    <property type="term" value="F:metal ion binding"/>
    <property type="evidence" value="ECO:0007669"/>
    <property type="project" value="UniProtKB-KW"/>
</dbReference>
<protein>
    <submittedName>
        <fullName evidence="7">1357_t:CDS:1</fullName>
    </submittedName>
</protein>
<keyword evidence="1" id="KW-0479">Metal-binding</keyword>
<evidence type="ECO:0000256" key="2">
    <source>
        <dbReference type="ARBA" id="ARBA00022833"/>
    </source>
</evidence>
<keyword evidence="6" id="KW-0539">Nucleus</keyword>
<accession>A0A9N9HPW7</accession>
<dbReference type="Proteomes" id="UP000789831">
    <property type="component" value="Unassembled WGS sequence"/>
</dbReference>
<evidence type="ECO:0000313" key="7">
    <source>
        <dbReference type="EMBL" id="CAG8699669.1"/>
    </source>
</evidence>
<dbReference type="CDD" id="cd12148">
    <property type="entry name" value="fungal_TF_MHR"/>
    <property type="match status" value="1"/>
</dbReference>
<dbReference type="GO" id="GO:0003677">
    <property type="term" value="F:DNA binding"/>
    <property type="evidence" value="ECO:0007669"/>
    <property type="project" value="UniProtKB-KW"/>
</dbReference>
<proteinExistence type="predicted"/>
<keyword evidence="5" id="KW-0804">Transcription</keyword>
<evidence type="ECO:0000256" key="4">
    <source>
        <dbReference type="ARBA" id="ARBA00023125"/>
    </source>
</evidence>
<gene>
    <name evidence="7" type="ORF">AGERDE_LOCUS13446</name>
</gene>
<dbReference type="OrthoDB" id="4456959at2759"/>
<evidence type="ECO:0000256" key="5">
    <source>
        <dbReference type="ARBA" id="ARBA00023163"/>
    </source>
</evidence>
<sequence>LSTGDPLTINEEACDIEFPSADEIDDQPHAQTVTIFVYFIRLAQLMGQIIGHLQTTACTSIPTTSWAHHNMISRYEAALVSWVHELPPYLQIPPAGHSIPFAGQIAALHLHYHTLKIMLHFPYLASHHSRSTGPRMSKTYLKSLSACITAASTISHIG</sequence>
<keyword evidence="2" id="KW-0862">Zinc</keyword>
<evidence type="ECO:0000256" key="1">
    <source>
        <dbReference type="ARBA" id="ARBA00022723"/>
    </source>
</evidence>
<dbReference type="PANTHER" id="PTHR31313">
    <property type="entry name" value="TY1 ENHANCER ACTIVATOR"/>
    <property type="match status" value="1"/>
</dbReference>
<feature type="non-terminal residue" evidence="7">
    <location>
        <position position="1"/>
    </location>
</feature>
<dbReference type="PANTHER" id="PTHR31313:SF81">
    <property type="entry name" value="TY1 ENHANCER ACTIVATOR"/>
    <property type="match status" value="1"/>
</dbReference>
<dbReference type="InterPro" id="IPR051615">
    <property type="entry name" value="Transcr_Regulatory_Elem"/>
</dbReference>
<dbReference type="EMBL" id="CAJVPL010017723">
    <property type="protein sequence ID" value="CAG8699669.1"/>
    <property type="molecule type" value="Genomic_DNA"/>
</dbReference>
<keyword evidence="3" id="KW-0805">Transcription regulation</keyword>
<evidence type="ECO:0000256" key="6">
    <source>
        <dbReference type="ARBA" id="ARBA00023242"/>
    </source>
</evidence>
<feature type="non-terminal residue" evidence="7">
    <location>
        <position position="158"/>
    </location>
</feature>